<evidence type="ECO:0000256" key="7">
    <source>
        <dbReference type="SAM" id="MobiDB-lite"/>
    </source>
</evidence>
<keyword evidence="6" id="KW-0539">Nucleus</keyword>
<keyword evidence="4" id="KW-0747">Spliceosome</keyword>
<keyword evidence="3" id="KW-0507">mRNA processing</keyword>
<dbReference type="GO" id="GO:0005681">
    <property type="term" value="C:spliceosomal complex"/>
    <property type="evidence" value="ECO:0007669"/>
    <property type="project" value="UniProtKB-KW"/>
</dbReference>
<dbReference type="OrthoDB" id="3881at2759"/>
<evidence type="ECO:0000256" key="1">
    <source>
        <dbReference type="ARBA" id="ARBA00004123"/>
    </source>
</evidence>
<evidence type="ECO:0000256" key="2">
    <source>
        <dbReference type="ARBA" id="ARBA00006164"/>
    </source>
</evidence>
<feature type="compositionally biased region" description="Basic and acidic residues" evidence="7">
    <location>
        <begin position="124"/>
        <end position="176"/>
    </location>
</feature>
<reference evidence="9 10" key="1">
    <citation type="journal article" date="2013" name="BMC Genomics">
        <title>The miniature genome of a carnivorous plant Genlisea aurea contains a low number of genes and short non-coding sequences.</title>
        <authorList>
            <person name="Leushkin E.V."/>
            <person name="Sutormin R.A."/>
            <person name="Nabieva E.R."/>
            <person name="Penin A.A."/>
            <person name="Kondrashov A.S."/>
            <person name="Logacheva M.D."/>
        </authorList>
    </citation>
    <scope>NUCLEOTIDE SEQUENCE [LARGE SCALE GENOMIC DNA]</scope>
</reference>
<evidence type="ECO:0000256" key="5">
    <source>
        <dbReference type="ARBA" id="ARBA00023187"/>
    </source>
</evidence>
<dbReference type="InterPro" id="IPR005037">
    <property type="entry name" value="PRP38"/>
</dbReference>
<evidence type="ECO:0000259" key="8">
    <source>
        <dbReference type="Pfam" id="PF12871"/>
    </source>
</evidence>
<name>S8DDQ5_9LAMI</name>
<comment type="subcellular location">
    <subcellularLocation>
        <location evidence="1">Nucleus</location>
    </subcellularLocation>
</comment>
<dbReference type="InterPro" id="IPR024767">
    <property type="entry name" value="PRP38_C"/>
</dbReference>
<sequence length="246" mass="27757">QEFSPGSNGRMTTMGVYIRDLLLGQYYFDTLFPRIPVPVMRTIVANLGNMKLPTKHCGVTGETTRGSEETARRPPSVKASLSVSFGQRAPHRASTRDSSPVRRNVTPSYDDDSKRSSPSRPRSRSRERDRGGRDRDRDHRNRDSRDWDSRRSTSDYDRKSRNSYRRDYDRDDRRDGGGSGSRRRSRSRSRSRDGGGGGGTEKISGNMAKLKDLYGDLSHSKEDEDKGYSGPSGTEEVIRLGGSTWR</sequence>
<feature type="region of interest" description="Disordered" evidence="7">
    <location>
        <begin position="53"/>
        <end position="246"/>
    </location>
</feature>
<evidence type="ECO:0000256" key="6">
    <source>
        <dbReference type="ARBA" id="ARBA00023242"/>
    </source>
</evidence>
<dbReference type="Proteomes" id="UP000015453">
    <property type="component" value="Unassembled WGS sequence"/>
</dbReference>
<accession>S8DDQ5</accession>
<evidence type="ECO:0000313" key="9">
    <source>
        <dbReference type="EMBL" id="EPS57487.1"/>
    </source>
</evidence>
<keyword evidence="5" id="KW-0508">mRNA splicing</keyword>
<comment type="caution">
    <text evidence="9">The sequence shown here is derived from an EMBL/GenBank/DDBJ whole genome shotgun (WGS) entry which is preliminary data.</text>
</comment>
<dbReference type="AlphaFoldDB" id="S8DDQ5"/>
<feature type="domain" description="Pre-mRNA-splicing factor 38 C-terminal" evidence="8">
    <location>
        <begin position="61"/>
        <end position="144"/>
    </location>
</feature>
<gene>
    <name evidence="9" type="ORF">M569_17330</name>
</gene>
<organism evidence="9 10">
    <name type="scientific">Genlisea aurea</name>
    <dbReference type="NCBI Taxonomy" id="192259"/>
    <lineage>
        <taxon>Eukaryota</taxon>
        <taxon>Viridiplantae</taxon>
        <taxon>Streptophyta</taxon>
        <taxon>Embryophyta</taxon>
        <taxon>Tracheophyta</taxon>
        <taxon>Spermatophyta</taxon>
        <taxon>Magnoliopsida</taxon>
        <taxon>eudicotyledons</taxon>
        <taxon>Gunneridae</taxon>
        <taxon>Pentapetalae</taxon>
        <taxon>asterids</taxon>
        <taxon>lamiids</taxon>
        <taxon>Lamiales</taxon>
        <taxon>Lentibulariaceae</taxon>
        <taxon>Genlisea</taxon>
    </lineage>
</organism>
<dbReference type="Pfam" id="PF12871">
    <property type="entry name" value="PRP38_assoc"/>
    <property type="match status" value="1"/>
</dbReference>
<evidence type="ECO:0000256" key="4">
    <source>
        <dbReference type="ARBA" id="ARBA00022728"/>
    </source>
</evidence>
<dbReference type="GO" id="GO:0006397">
    <property type="term" value="P:mRNA processing"/>
    <property type="evidence" value="ECO:0007669"/>
    <property type="project" value="UniProtKB-KW"/>
</dbReference>
<feature type="compositionally biased region" description="Basic and acidic residues" evidence="7">
    <location>
        <begin position="209"/>
        <end position="227"/>
    </location>
</feature>
<proteinExistence type="inferred from homology"/>
<dbReference type="PANTHER" id="PTHR23142">
    <property type="entry name" value="PRE-MRNA-SPLICING FACTOR 38A-RELATED"/>
    <property type="match status" value="1"/>
</dbReference>
<protein>
    <recommendedName>
        <fullName evidence="8">Pre-mRNA-splicing factor 38 C-terminal domain-containing protein</fullName>
    </recommendedName>
</protein>
<dbReference type="EMBL" id="AUSU01010171">
    <property type="protein sequence ID" value="EPS57487.1"/>
    <property type="molecule type" value="Genomic_DNA"/>
</dbReference>
<dbReference type="GO" id="GO:0008380">
    <property type="term" value="P:RNA splicing"/>
    <property type="evidence" value="ECO:0007669"/>
    <property type="project" value="UniProtKB-KW"/>
</dbReference>
<evidence type="ECO:0000256" key="3">
    <source>
        <dbReference type="ARBA" id="ARBA00022664"/>
    </source>
</evidence>
<keyword evidence="10" id="KW-1185">Reference proteome</keyword>
<feature type="non-terminal residue" evidence="9">
    <location>
        <position position="1"/>
    </location>
</feature>
<evidence type="ECO:0000313" key="10">
    <source>
        <dbReference type="Proteomes" id="UP000015453"/>
    </source>
</evidence>
<comment type="similarity">
    <text evidence="2">Belongs to the PRP38 family.</text>
</comment>